<feature type="compositionally biased region" description="Polar residues" evidence="1">
    <location>
        <begin position="11"/>
        <end position="24"/>
    </location>
</feature>
<evidence type="ECO:0008006" key="4">
    <source>
        <dbReference type="Google" id="ProtNLM"/>
    </source>
</evidence>
<accession>A0AAW1VH03</accession>
<proteinExistence type="predicted"/>
<comment type="caution">
    <text evidence="2">The sequence shown here is derived from an EMBL/GenBank/DDBJ whole genome shotgun (WGS) entry which is preliminary data.</text>
</comment>
<keyword evidence="3" id="KW-1185">Reference proteome</keyword>
<evidence type="ECO:0000313" key="2">
    <source>
        <dbReference type="EMBL" id="KAK9892387.1"/>
    </source>
</evidence>
<dbReference type="EMBL" id="JARQZJ010000134">
    <property type="protein sequence ID" value="KAK9892387.1"/>
    <property type="molecule type" value="Genomic_DNA"/>
</dbReference>
<protein>
    <recommendedName>
        <fullName evidence="4">GAG-pre-integrase domain-containing protein</fullName>
    </recommendedName>
</protein>
<dbReference type="AlphaFoldDB" id="A0AAW1VH03"/>
<reference evidence="2 3" key="1">
    <citation type="submission" date="2023-03" db="EMBL/GenBank/DDBJ databases">
        <title>Genome insight into feeding habits of ladybird beetles.</title>
        <authorList>
            <person name="Li H.-S."/>
            <person name="Huang Y.-H."/>
            <person name="Pang H."/>
        </authorList>
    </citation>
    <scope>NUCLEOTIDE SEQUENCE [LARGE SCALE GENOMIC DNA]</scope>
    <source>
        <strain evidence="2">SYSU_2023b</strain>
        <tissue evidence="2">Whole body</tissue>
    </source>
</reference>
<gene>
    <name evidence="2" type="ORF">WA026_019839</name>
</gene>
<name>A0AAW1VH03_9CUCU</name>
<feature type="region of interest" description="Disordered" evidence="1">
    <location>
        <begin position="1"/>
        <end position="28"/>
    </location>
</feature>
<organism evidence="2 3">
    <name type="scientific">Henosepilachna vigintioctopunctata</name>
    <dbReference type="NCBI Taxonomy" id="420089"/>
    <lineage>
        <taxon>Eukaryota</taxon>
        <taxon>Metazoa</taxon>
        <taxon>Ecdysozoa</taxon>
        <taxon>Arthropoda</taxon>
        <taxon>Hexapoda</taxon>
        <taxon>Insecta</taxon>
        <taxon>Pterygota</taxon>
        <taxon>Neoptera</taxon>
        <taxon>Endopterygota</taxon>
        <taxon>Coleoptera</taxon>
        <taxon>Polyphaga</taxon>
        <taxon>Cucujiformia</taxon>
        <taxon>Coccinelloidea</taxon>
        <taxon>Coccinellidae</taxon>
        <taxon>Epilachninae</taxon>
        <taxon>Epilachnini</taxon>
        <taxon>Henosepilachna</taxon>
    </lineage>
</organism>
<evidence type="ECO:0000256" key="1">
    <source>
        <dbReference type="SAM" id="MobiDB-lite"/>
    </source>
</evidence>
<evidence type="ECO:0000313" key="3">
    <source>
        <dbReference type="Proteomes" id="UP001431783"/>
    </source>
</evidence>
<sequence length="158" mass="18233">MIYSIGGPRENTPTLTSQINLSSSNREEHTDTNKNFAFIALSSNTSKTTGNMYEFAVHSGCTKHMVKGKTEKYMSQIERNKDGKCDDKKQYHKRLGHINRYSLRHLGLPYENDVCNICVESKVLENQFLKLKNCRNWQKGVELEYAMPYTPQEVPHRA</sequence>
<dbReference type="Proteomes" id="UP001431783">
    <property type="component" value="Unassembled WGS sequence"/>
</dbReference>